<evidence type="ECO:0000313" key="1">
    <source>
        <dbReference type="EMBL" id="ENY79644.1"/>
    </source>
</evidence>
<proteinExistence type="predicted"/>
<accession>A0AAD2WF12</accession>
<name>A0AAD2WF12_PSEPU</name>
<protein>
    <submittedName>
        <fullName evidence="1">Uncharacterized protein</fullName>
    </submittedName>
</protein>
<dbReference type="AlphaFoldDB" id="A0AAD2WF12"/>
<sequence>MPTITYQQLVERAAMTALDLHKASTATKALKAELRSMYDTYFQAHGRPEGKFDPDNDAFLPVMMFTNSQYERVQAAKKAEYNARRRHERAVASLAAACECAGDGLHTHDKAVRGAA</sequence>
<comment type="caution">
    <text evidence="1">The sequence shown here is derived from an EMBL/GenBank/DDBJ whole genome shotgun (WGS) entry which is preliminary data.</text>
</comment>
<organism evidence="1 2">
    <name type="scientific">Pseudomonas putida TRO1</name>
    <dbReference type="NCBI Taxonomy" id="1227924"/>
    <lineage>
        <taxon>Bacteria</taxon>
        <taxon>Pseudomonadati</taxon>
        <taxon>Pseudomonadota</taxon>
        <taxon>Gammaproteobacteria</taxon>
        <taxon>Pseudomonadales</taxon>
        <taxon>Pseudomonadaceae</taxon>
        <taxon>Pseudomonas</taxon>
    </lineage>
</organism>
<evidence type="ECO:0000313" key="2">
    <source>
        <dbReference type="Proteomes" id="UP000013237"/>
    </source>
</evidence>
<dbReference type="RefSeq" id="WP_004573834.1">
    <property type="nucleotide sequence ID" value="NZ_APBQ01000005.1"/>
</dbReference>
<dbReference type="Proteomes" id="UP000013237">
    <property type="component" value="Unassembled WGS sequence"/>
</dbReference>
<reference evidence="1 2" key="1">
    <citation type="submission" date="2013-02" db="EMBL/GenBank/DDBJ databases">
        <title>Insights into the proteome of triclosan-resistant Pseudomonas putida TRO1, isolated from activated sludge.</title>
        <authorList>
            <person name="Lolas I.B."/>
            <person name="Almeida B."/>
            <person name="Starnawski P.M."/>
            <person name="Soenderkaer M."/>
            <person name="Nielsen K.L."/>
            <person name="Nielsen J.L."/>
        </authorList>
    </citation>
    <scope>NUCLEOTIDE SEQUENCE [LARGE SCALE GENOMIC DNA]</scope>
    <source>
        <strain evidence="1 2">TRO1</strain>
    </source>
</reference>
<dbReference type="EMBL" id="APBQ01000005">
    <property type="protein sequence ID" value="ENY79644.1"/>
    <property type="molecule type" value="Genomic_DNA"/>
</dbReference>
<gene>
    <name evidence="1" type="ORF">C206_00755</name>
</gene>